<dbReference type="RefSeq" id="WP_025641765.1">
    <property type="nucleotide sequence ID" value="NZ_LT669839.1"/>
</dbReference>
<dbReference type="Proteomes" id="UP000245423">
    <property type="component" value="Chromosome 1"/>
</dbReference>
<keyword evidence="1" id="KW-0812">Transmembrane</keyword>
<dbReference type="SUPFAM" id="SSF103473">
    <property type="entry name" value="MFS general substrate transporter"/>
    <property type="match status" value="1"/>
</dbReference>
<keyword evidence="1" id="KW-1133">Transmembrane helix</keyword>
<organism evidence="2 3">
    <name type="scientific">[Clostridium] ultunense Esp</name>
    <dbReference type="NCBI Taxonomy" id="1288971"/>
    <lineage>
        <taxon>Bacteria</taxon>
        <taxon>Bacillati</taxon>
        <taxon>Bacillota</taxon>
        <taxon>Tissierellia</taxon>
        <taxon>Tissierellales</taxon>
        <taxon>Tepidimicrobiaceae</taxon>
        <taxon>Schnuerera</taxon>
    </lineage>
</organism>
<dbReference type="InterPro" id="IPR036259">
    <property type="entry name" value="MFS_trans_sf"/>
</dbReference>
<evidence type="ECO:0000256" key="1">
    <source>
        <dbReference type="SAM" id="Phobius"/>
    </source>
</evidence>
<evidence type="ECO:0000313" key="2">
    <source>
        <dbReference type="EMBL" id="SHD77682.1"/>
    </source>
</evidence>
<gene>
    <name evidence="2" type="ORF">CUESP1_2328</name>
</gene>
<proteinExistence type="predicted"/>
<dbReference type="EMBL" id="LT669839">
    <property type="protein sequence ID" value="SHD77682.1"/>
    <property type="molecule type" value="Genomic_DNA"/>
</dbReference>
<feature type="transmembrane region" description="Helical" evidence="1">
    <location>
        <begin position="88"/>
        <end position="109"/>
    </location>
</feature>
<keyword evidence="1" id="KW-0472">Membrane</keyword>
<evidence type="ECO:0000313" key="3">
    <source>
        <dbReference type="Proteomes" id="UP000245423"/>
    </source>
</evidence>
<sequence length="130" mass="14777">MNRAKNSGVLCYPRVVVYSCSKCTVISVNRFADYVTDLKAILIGNALINFIDRIGCQIFRDRHEKQETLEKESSFQFNKVGSVVKNQLIWYIALMVFCSYGLYSTSYYYTTFLTTVKGLSPNIGAQLSLI</sequence>
<protein>
    <submittedName>
        <fullName evidence="2">Uncharacterized protein</fullName>
    </submittedName>
</protein>
<accession>A0A1M4PQC3</accession>
<keyword evidence="3" id="KW-1185">Reference proteome</keyword>
<reference evidence="2 3" key="1">
    <citation type="submission" date="2016-11" db="EMBL/GenBank/DDBJ databases">
        <authorList>
            <person name="Manzoor S."/>
        </authorList>
    </citation>
    <scope>NUCLEOTIDE SEQUENCE [LARGE SCALE GENOMIC DNA]</scope>
    <source>
        <strain evidence="2">Clostridium ultunense strain Esp</strain>
    </source>
</reference>
<name>A0A1M4PQC3_9FIRM</name>
<dbReference type="AlphaFoldDB" id="A0A1M4PQC3"/>
<dbReference type="OrthoDB" id="9773404at2"/>